<reference evidence="2" key="1">
    <citation type="submission" date="2022-11" db="UniProtKB">
        <authorList>
            <consortium name="WormBaseParasite"/>
        </authorList>
    </citation>
    <scope>IDENTIFICATION</scope>
</reference>
<protein>
    <submittedName>
        <fullName evidence="2">G-protein coupled receptors family 3 profile domain-containing protein</fullName>
    </submittedName>
</protein>
<name>A0AC34RD06_9BILA</name>
<dbReference type="Proteomes" id="UP000887576">
    <property type="component" value="Unplaced"/>
</dbReference>
<evidence type="ECO:0000313" key="1">
    <source>
        <dbReference type="Proteomes" id="UP000887576"/>
    </source>
</evidence>
<sequence>MLYSHVTLLMLRVVDVVAKTTVQQSARMLVAEIPGDIQIGAMFPMHRQISGAEGCGAIWEQYGIQRAEIAMLTVAALNEQLPFRIGISIRDSCWTERIAMEQAIAFLREGVAQCSCCQTAGCQKKANPIIAIVGPAKSATTIAVQNLLQVFRIPQIAYAATTTDLSDKEQFSYFMRVVPSDVWQARAINMLLMKFNWTYIGVVYSAGNYGEKGFEAMERLSHSEVCIAYSQKVKTLGEVEEYEKVLTSLALLKPRPQVIVCFCEGASMKKIFEAQQILRKKNPKLKFFQWIGSDGWADRQDVVEGVESEAAGSFSIRIHSPKVARFEPYYFSLEPNNHTINPWFRDFWQQKFKCLLTVPKDDTVSKVCSGRENLTMGYEQDPKLSQVINSIRVVAYALKTMYDDRCKDYYNITKANVLPGTTVSPICPEMETINGTLLFRYMMNVSFVDEYQQEISFDTNGDPPAWYDVLNYVGRKGGFKLAGDFKQHRDGRHYLRLNREPKTFFDGSTAMPESVCSKPCIIGQRQRKTTACCWICENCSDNQIVNYTINVCQDCPLGLWPDINRTISKVCSGRENLTMGYEQDPKLSQVINSIRVVAYALKTMYDDRCKDYYNITKANVLPGTTVSPICPEMETINGTLLFRYMMNVSFVDEYQQEISFDTNGDPPAWYDVLNYVGRKGGFKLAGDFKQHRDGRHYLRLNREPKTFFDGSTAMPESVCSKPCIIGQRQRKTTACCWICENCSDNQIVNYTINVCQDCPLGLWPDINRTSCYALPHEYQPLSSPSSMLALVFSSLGIITTLLTIFIFLNHNSTPVVKSTTRELSYIILSGITACYLVSFAILAKPSFVSCFITRTLPPISFSVIYAALLTKTNRIARILAGSKKRILTKKPRFLSTMSQVVITWILVGIQCVIVAVGVVQEMPQAGFESHFMPRRMVLVCSSSNVAFITPFLWNIFLITLCTVYAVKTRNLPENFNEAKFIGFTMYCTLVVWVAFIVLHLGTHNKALTMSFSFSLSASIALVLLFFPKLYIILLHPEKNVRASYTTTKLIRCHFGNSQGMSDSKNMSYKNRTSSQSISLRSEHPSFRSSSGPSGPTRTASLHIVNQVTASNHAGKHDAQTQTADPGRFTRTFSVMGPARRKNLDEDVMQLIDSCRRYQDERMHSTNVQNLLLEEDVEEEDVGQILASSIETGLRTVLSTVGGRTSKLPTRETDKTEDIAFPVPQRPSIVSTNLPGNGGGRSTPNQENFEQLLRSQGVQPVQLSSATQL</sequence>
<evidence type="ECO:0000313" key="2">
    <source>
        <dbReference type="WBParaSite" id="JU765_v2.g5682.t1"/>
    </source>
</evidence>
<accession>A0AC34RD06</accession>
<organism evidence="1 2">
    <name type="scientific">Panagrolaimus sp. JU765</name>
    <dbReference type="NCBI Taxonomy" id="591449"/>
    <lineage>
        <taxon>Eukaryota</taxon>
        <taxon>Metazoa</taxon>
        <taxon>Ecdysozoa</taxon>
        <taxon>Nematoda</taxon>
        <taxon>Chromadorea</taxon>
        <taxon>Rhabditida</taxon>
        <taxon>Tylenchina</taxon>
        <taxon>Panagrolaimomorpha</taxon>
        <taxon>Panagrolaimoidea</taxon>
        <taxon>Panagrolaimidae</taxon>
        <taxon>Panagrolaimus</taxon>
    </lineage>
</organism>
<proteinExistence type="predicted"/>
<dbReference type="WBParaSite" id="JU765_v2.g5682.t1">
    <property type="protein sequence ID" value="JU765_v2.g5682.t1"/>
    <property type="gene ID" value="JU765_v2.g5682"/>
</dbReference>